<comment type="subcellular location">
    <subcellularLocation>
        <location evidence="1">Membrane</location>
        <topology evidence="1">Multi-pass membrane protein</topology>
    </subcellularLocation>
</comment>
<evidence type="ECO:0000256" key="3">
    <source>
        <dbReference type="ARBA" id="ARBA00022448"/>
    </source>
</evidence>
<dbReference type="InterPro" id="IPR005828">
    <property type="entry name" value="MFS_sugar_transport-like"/>
</dbReference>
<dbReference type="PANTHER" id="PTHR48022:SF26">
    <property type="entry name" value="MAJOR FACILITATOR SUPERFAMILY (MFS) PROFILE DOMAIN-CONTAINING PROTEIN-RELATED"/>
    <property type="match status" value="1"/>
</dbReference>
<accession>A0A4S8SR35</accession>
<dbReference type="GO" id="GO:0005351">
    <property type="term" value="F:carbohydrate:proton symporter activity"/>
    <property type="evidence" value="ECO:0007669"/>
    <property type="project" value="TreeGrafter"/>
</dbReference>
<evidence type="ECO:0000313" key="11">
    <source>
        <dbReference type="Proteomes" id="UP000304951"/>
    </source>
</evidence>
<dbReference type="Proteomes" id="UP000304951">
    <property type="component" value="Unassembled WGS sequence"/>
</dbReference>
<dbReference type="InterPro" id="IPR003663">
    <property type="entry name" value="Sugar/inositol_transpt"/>
</dbReference>
<dbReference type="Pfam" id="PF00083">
    <property type="entry name" value="Sugar_tr"/>
    <property type="match status" value="1"/>
</dbReference>
<evidence type="ECO:0000313" key="10">
    <source>
        <dbReference type="EMBL" id="THV73269.1"/>
    </source>
</evidence>
<dbReference type="InterPro" id="IPR005829">
    <property type="entry name" value="Sugar_transporter_CS"/>
</dbReference>
<dbReference type="InterPro" id="IPR050360">
    <property type="entry name" value="MFS_Sugar_Transporters"/>
</dbReference>
<evidence type="ECO:0000259" key="9">
    <source>
        <dbReference type="PROSITE" id="PS50850"/>
    </source>
</evidence>
<organism evidence="10 11">
    <name type="scientific">Aureobasidium pullulans</name>
    <name type="common">Black yeast</name>
    <name type="synonym">Pullularia pullulans</name>
    <dbReference type="NCBI Taxonomy" id="5580"/>
    <lineage>
        <taxon>Eukaryota</taxon>
        <taxon>Fungi</taxon>
        <taxon>Dikarya</taxon>
        <taxon>Ascomycota</taxon>
        <taxon>Pezizomycotina</taxon>
        <taxon>Dothideomycetes</taxon>
        <taxon>Dothideomycetidae</taxon>
        <taxon>Dothideales</taxon>
        <taxon>Saccotheciaceae</taxon>
        <taxon>Aureobasidium</taxon>
    </lineage>
</organism>
<dbReference type="EMBL" id="QZAF01000097">
    <property type="protein sequence ID" value="THV73269.1"/>
    <property type="molecule type" value="Genomic_DNA"/>
</dbReference>
<sequence>MANRILWKLRISTMRLAPKQRYFGFKGGWLVFWITVACATDMTLFGYDQGVFSGVVVSDNFLELHNLVGPSKTKVLSTVAAIYDVGCFIGAIIAFTVGERLGRKKTIIFGTAIMSIGVILKTSSFSLPQMFVGRVILGIGNGINTATAPIWQTETAPARLRGKLVILEMMTNVGGFMIVNWINYGLSFVASSIQWRLPLALQFIFIFVLFATVPWLPESPRWLIAHGHEVEAIQILADLENKSTDHAFIVAQHGEIVYGVQYEREHSIKWRDLLRGRTEDGTKSARRLLLGAGTQFFQQFGGINIMSYYTPTIMITYVGLSNSMARLLSACNAVSYFIFAGVAVLFVERLGRRSLMMISTFLQLVAFLCISILLKYAMANGSTECAKAAIFFFFFYNIAFAVGMLGVPWLYPTEINSLPMRTKGAAVATATNWITNFVIVEITPIGFQNLGWKFWPIWVVTNALFLPIIYLLFPETSSRTLEDLDAYFRSDPSLIVVGDKDAISSKRPLKYIEKENDEVHRVEEQDAGVRERTSKVDLIVDVEARHHEVSKIQ</sequence>
<dbReference type="InterPro" id="IPR020846">
    <property type="entry name" value="MFS_dom"/>
</dbReference>
<dbReference type="NCBIfam" id="TIGR00879">
    <property type="entry name" value="SP"/>
    <property type="match status" value="1"/>
</dbReference>
<evidence type="ECO:0000256" key="4">
    <source>
        <dbReference type="ARBA" id="ARBA00022692"/>
    </source>
</evidence>
<evidence type="ECO:0000256" key="2">
    <source>
        <dbReference type="ARBA" id="ARBA00010992"/>
    </source>
</evidence>
<feature type="transmembrane region" description="Helical" evidence="8">
    <location>
        <begin position="21"/>
        <end position="47"/>
    </location>
</feature>
<feature type="transmembrane region" description="Helical" evidence="8">
    <location>
        <begin position="353"/>
        <end position="376"/>
    </location>
</feature>
<dbReference type="GO" id="GO:0016020">
    <property type="term" value="C:membrane"/>
    <property type="evidence" value="ECO:0007669"/>
    <property type="project" value="UniProtKB-SubCell"/>
</dbReference>
<dbReference type="PROSITE" id="PS00216">
    <property type="entry name" value="SUGAR_TRANSPORT_1"/>
    <property type="match status" value="1"/>
</dbReference>
<dbReference type="SUPFAM" id="SSF103473">
    <property type="entry name" value="MFS general substrate transporter"/>
    <property type="match status" value="1"/>
</dbReference>
<evidence type="ECO:0000256" key="5">
    <source>
        <dbReference type="ARBA" id="ARBA00022989"/>
    </source>
</evidence>
<evidence type="ECO:0000256" key="7">
    <source>
        <dbReference type="RuleBase" id="RU003346"/>
    </source>
</evidence>
<dbReference type="FunFam" id="1.20.1250.20:FF:000061">
    <property type="entry name" value="MFS sugar transporter"/>
    <property type="match status" value="1"/>
</dbReference>
<evidence type="ECO:0000256" key="1">
    <source>
        <dbReference type="ARBA" id="ARBA00004141"/>
    </source>
</evidence>
<evidence type="ECO:0000256" key="6">
    <source>
        <dbReference type="ARBA" id="ARBA00023136"/>
    </source>
</evidence>
<feature type="transmembrane region" description="Helical" evidence="8">
    <location>
        <begin position="75"/>
        <end position="95"/>
    </location>
</feature>
<dbReference type="InterPro" id="IPR036259">
    <property type="entry name" value="MFS_trans_sf"/>
</dbReference>
<feature type="transmembrane region" description="Helical" evidence="8">
    <location>
        <begin position="195"/>
        <end position="216"/>
    </location>
</feature>
<evidence type="ECO:0000256" key="8">
    <source>
        <dbReference type="SAM" id="Phobius"/>
    </source>
</evidence>
<keyword evidence="4 8" id="KW-0812">Transmembrane</keyword>
<feature type="transmembrane region" description="Helical" evidence="8">
    <location>
        <begin position="327"/>
        <end position="347"/>
    </location>
</feature>
<feature type="transmembrane region" description="Helical" evidence="8">
    <location>
        <begin position="107"/>
        <end position="125"/>
    </location>
</feature>
<dbReference type="PROSITE" id="PS50850">
    <property type="entry name" value="MFS"/>
    <property type="match status" value="1"/>
</dbReference>
<keyword evidence="5 8" id="KW-1133">Transmembrane helix</keyword>
<feature type="domain" description="Major facilitator superfamily (MFS) profile" evidence="9">
    <location>
        <begin position="34"/>
        <end position="479"/>
    </location>
</feature>
<dbReference type="AlphaFoldDB" id="A0A4S8SR35"/>
<comment type="similarity">
    <text evidence="2 7">Belongs to the major facilitator superfamily. Sugar transporter (TC 2.A.1.1) family.</text>
</comment>
<gene>
    <name evidence="10" type="ORF">D6D28_03400</name>
</gene>
<keyword evidence="6 8" id="KW-0472">Membrane</keyword>
<feature type="transmembrane region" description="Helical" evidence="8">
    <location>
        <begin position="454"/>
        <end position="473"/>
    </location>
</feature>
<dbReference type="PANTHER" id="PTHR48022">
    <property type="entry name" value="PLASTIDIC GLUCOSE TRANSPORTER 4"/>
    <property type="match status" value="1"/>
</dbReference>
<keyword evidence="3 7" id="KW-0813">Transport</keyword>
<dbReference type="Gene3D" id="1.20.1250.20">
    <property type="entry name" value="MFS general substrate transporter like domains"/>
    <property type="match status" value="1"/>
</dbReference>
<reference evidence="10 11" key="1">
    <citation type="submission" date="2018-10" db="EMBL/GenBank/DDBJ databases">
        <title>Fifty Aureobasidium pullulans genomes reveal a recombining polyextremotolerant generalist.</title>
        <authorList>
            <person name="Gostincar C."/>
            <person name="Turk M."/>
            <person name="Zajc J."/>
            <person name="Gunde-Cimerman N."/>
        </authorList>
    </citation>
    <scope>NUCLEOTIDE SEQUENCE [LARGE SCALE GENOMIC DNA]</scope>
    <source>
        <strain evidence="10 11">EXF-11900</strain>
    </source>
</reference>
<protein>
    <submittedName>
        <fullName evidence="10">General substrate transporter</fullName>
    </submittedName>
</protein>
<name>A0A4S8SR35_AURPU</name>
<feature type="transmembrane region" description="Helical" evidence="8">
    <location>
        <begin position="164"/>
        <end position="183"/>
    </location>
</feature>
<dbReference type="PRINTS" id="PR00171">
    <property type="entry name" value="SUGRTRNSPORT"/>
</dbReference>
<proteinExistence type="inferred from homology"/>
<comment type="caution">
    <text evidence="10">The sequence shown here is derived from an EMBL/GenBank/DDBJ whole genome shotgun (WGS) entry which is preliminary data.</text>
</comment>
<feature type="transmembrane region" description="Helical" evidence="8">
    <location>
        <begin position="388"/>
        <end position="411"/>
    </location>
</feature>